<gene>
    <name evidence="2" type="ORF">DU002_10210</name>
</gene>
<evidence type="ECO:0000313" key="3">
    <source>
        <dbReference type="Proteomes" id="UP000252558"/>
    </source>
</evidence>
<feature type="region of interest" description="Disordered" evidence="1">
    <location>
        <begin position="1"/>
        <end position="37"/>
    </location>
</feature>
<name>A0A368NIQ6_9GAMM</name>
<dbReference type="Proteomes" id="UP000252558">
    <property type="component" value="Unassembled WGS sequence"/>
</dbReference>
<organism evidence="2 3">
    <name type="scientific">Corallincola holothuriorum</name>
    <dbReference type="NCBI Taxonomy" id="2282215"/>
    <lineage>
        <taxon>Bacteria</taxon>
        <taxon>Pseudomonadati</taxon>
        <taxon>Pseudomonadota</taxon>
        <taxon>Gammaproteobacteria</taxon>
        <taxon>Alteromonadales</taxon>
        <taxon>Psychromonadaceae</taxon>
        <taxon>Corallincola</taxon>
    </lineage>
</organism>
<evidence type="ECO:0000313" key="2">
    <source>
        <dbReference type="EMBL" id="RCU49990.1"/>
    </source>
</evidence>
<evidence type="ECO:0000256" key="1">
    <source>
        <dbReference type="SAM" id="MobiDB-lite"/>
    </source>
</evidence>
<keyword evidence="3" id="KW-1185">Reference proteome</keyword>
<dbReference type="AlphaFoldDB" id="A0A368NIQ6"/>
<comment type="caution">
    <text evidence="2">The sequence shown here is derived from an EMBL/GenBank/DDBJ whole genome shotgun (WGS) entry which is preliminary data.</text>
</comment>
<protein>
    <submittedName>
        <fullName evidence="2">Uncharacterized protein</fullName>
    </submittedName>
</protein>
<accession>A0A368NIQ6</accession>
<feature type="compositionally biased region" description="Polar residues" evidence="1">
    <location>
        <begin position="10"/>
        <end position="29"/>
    </location>
</feature>
<sequence length="89" mass="10677">MRRYRRTNKHQQNIEQSYSKRTQQESEPNQGYEKPTQLPKLRRIIEITDFDAGEAIVHRIEQFKAARIDCYDVVIDGKLWQRRITEVGT</sequence>
<dbReference type="EMBL" id="QPID01000005">
    <property type="protein sequence ID" value="RCU49990.1"/>
    <property type="molecule type" value="Genomic_DNA"/>
</dbReference>
<reference evidence="2 3" key="1">
    <citation type="submission" date="2018-07" db="EMBL/GenBank/DDBJ databases">
        <title>Corallincola holothuriorum sp. nov., a new facultative anaerobe isolated from sea cucumber Apostichopus japonicus.</title>
        <authorList>
            <person name="Xia H."/>
        </authorList>
    </citation>
    <scope>NUCLEOTIDE SEQUENCE [LARGE SCALE GENOMIC DNA]</scope>
    <source>
        <strain evidence="2 3">C4</strain>
    </source>
</reference>
<proteinExistence type="predicted"/>